<dbReference type="InterPro" id="IPR036188">
    <property type="entry name" value="FAD/NAD-bd_sf"/>
</dbReference>
<keyword evidence="7" id="KW-0560">Oxidoreductase</keyword>
<dbReference type="SUPFAM" id="SSF51905">
    <property type="entry name" value="FAD/NAD(P)-binding domain"/>
    <property type="match status" value="1"/>
</dbReference>
<name>A0A1H3ZV65_9BACT</name>
<evidence type="ECO:0000256" key="4">
    <source>
        <dbReference type="ARBA" id="ARBA00022630"/>
    </source>
</evidence>
<evidence type="ECO:0000256" key="5">
    <source>
        <dbReference type="ARBA" id="ARBA00022827"/>
    </source>
</evidence>
<dbReference type="STRING" id="551991.SAMN05192529_11255"/>
<keyword evidence="6" id="KW-0521">NADP</keyword>
<keyword evidence="5" id="KW-0274">FAD</keyword>
<comment type="cofactor">
    <cofactor evidence="1">
        <name>FAD</name>
        <dbReference type="ChEBI" id="CHEBI:57692"/>
    </cofactor>
</comment>
<dbReference type="PANTHER" id="PTHR42802:SF1">
    <property type="entry name" value="L-ORNITHINE N(5)-MONOOXYGENASE"/>
    <property type="match status" value="1"/>
</dbReference>
<dbReference type="OrthoDB" id="7527071at2"/>
<dbReference type="Pfam" id="PF13434">
    <property type="entry name" value="Lys_Orn_oxgnase"/>
    <property type="match status" value="1"/>
</dbReference>
<comment type="similarity">
    <text evidence="3">Belongs to the lysine N(6)-hydroxylase/L-ornithine N(5)-oxygenase family.</text>
</comment>
<evidence type="ECO:0000256" key="1">
    <source>
        <dbReference type="ARBA" id="ARBA00001974"/>
    </source>
</evidence>
<dbReference type="Gene3D" id="3.50.50.60">
    <property type="entry name" value="FAD/NAD(P)-binding domain"/>
    <property type="match status" value="1"/>
</dbReference>
<evidence type="ECO:0000313" key="8">
    <source>
        <dbReference type="EMBL" id="SEA27535.1"/>
    </source>
</evidence>
<reference evidence="8 9" key="1">
    <citation type="submission" date="2016-10" db="EMBL/GenBank/DDBJ databases">
        <authorList>
            <person name="de Groot N.N."/>
        </authorList>
    </citation>
    <scope>NUCLEOTIDE SEQUENCE [LARGE SCALE GENOMIC DNA]</scope>
    <source>
        <strain evidence="8 9">Vu-144</strain>
    </source>
</reference>
<accession>A0A1H3ZV65</accession>
<evidence type="ECO:0000256" key="3">
    <source>
        <dbReference type="ARBA" id="ARBA00007588"/>
    </source>
</evidence>
<sequence>MDHIYDLIGIGIGPFNLGLAALAQTNTTLSSLFIDQNEGFNWHTGMMLKGAKLQVPFHADLVTLVDPRNKFSFLSYLQAKKRLFRFTIREEYFPLRSEYDDYCKWVADQLTNLRFNLRCLDIDYNEAKGYYIVSCIKLPWGHNILLKARRLVIGIGTSPYLPSFIDKNFKGILHSSQYKFHKQELLDSQRITLIGSGQSAAEIFDDLLNEGKTPYWFTRSPRFFPMDYSKFALEMTSPDYIQHFYQLNANTKQKVLKEQAPLYKGINKELISGIYDKLYERDLSVKNEKHSFLFPNCALTDIKELNGWLNCSFLHQETMETIRHNTMHLIMATGYKYATPKFLHPIRDKIQWTSNGQFAVSANYHIDREATLFVQNAEMHSHGYNTPDLGMGPYRNAIILNTILGKKQFSIEENVPFQGFRGPEHK</sequence>
<proteinExistence type="inferred from homology"/>
<dbReference type="RefSeq" id="WP_091398301.1">
    <property type="nucleotide sequence ID" value="NZ_FNQY01000012.1"/>
</dbReference>
<evidence type="ECO:0000256" key="7">
    <source>
        <dbReference type="ARBA" id="ARBA00023002"/>
    </source>
</evidence>
<dbReference type="GO" id="GO:0016491">
    <property type="term" value="F:oxidoreductase activity"/>
    <property type="evidence" value="ECO:0007669"/>
    <property type="project" value="UniProtKB-KW"/>
</dbReference>
<evidence type="ECO:0000256" key="6">
    <source>
        <dbReference type="ARBA" id="ARBA00022857"/>
    </source>
</evidence>
<gene>
    <name evidence="8" type="ORF">SAMN05192529_11255</name>
</gene>
<dbReference type="PANTHER" id="PTHR42802">
    <property type="entry name" value="MONOOXYGENASE"/>
    <property type="match status" value="1"/>
</dbReference>
<dbReference type="Proteomes" id="UP000199041">
    <property type="component" value="Unassembled WGS sequence"/>
</dbReference>
<protein>
    <submittedName>
        <fullName evidence="8">Lysine N6-hydroxylase</fullName>
    </submittedName>
</protein>
<organism evidence="8 9">
    <name type="scientific">Arachidicoccus rhizosphaerae</name>
    <dbReference type="NCBI Taxonomy" id="551991"/>
    <lineage>
        <taxon>Bacteria</taxon>
        <taxon>Pseudomonadati</taxon>
        <taxon>Bacteroidota</taxon>
        <taxon>Chitinophagia</taxon>
        <taxon>Chitinophagales</taxon>
        <taxon>Chitinophagaceae</taxon>
        <taxon>Arachidicoccus</taxon>
    </lineage>
</organism>
<keyword evidence="4" id="KW-0285">Flavoprotein</keyword>
<dbReference type="EMBL" id="FNQY01000012">
    <property type="protein sequence ID" value="SEA27535.1"/>
    <property type="molecule type" value="Genomic_DNA"/>
</dbReference>
<dbReference type="InterPro" id="IPR025700">
    <property type="entry name" value="Lys/Orn_oxygenase"/>
</dbReference>
<evidence type="ECO:0000313" key="9">
    <source>
        <dbReference type="Proteomes" id="UP000199041"/>
    </source>
</evidence>
<comment type="pathway">
    <text evidence="2">Siderophore biosynthesis.</text>
</comment>
<dbReference type="AlphaFoldDB" id="A0A1H3ZV65"/>
<evidence type="ECO:0000256" key="2">
    <source>
        <dbReference type="ARBA" id="ARBA00004924"/>
    </source>
</evidence>
<keyword evidence="9" id="KW-1185">Reference proteome</keyword>